<gene>
    <name evidence="1" type="ORF">F8568_031645</name>
</gene>
<dbReference type="RefSeq" id="WP_151597350.1">
    <property type="nucleotide sequence ID" value="NZ_WBMS02000031.1"/>
</dbReference>
<keyword evidence="2" id="KW-1185">Reference proteome</keyword>
<sequence>MSKGSTASSPAMLSRVVRELDELGLFSRLPDPRPACGPARMHPRMDNELLPALEALEEQLKPARAT</sequence>
<name>A0A6I4MRD2_9ACTN</name>
<protein>
    <submittedName>
        <fullName evidence="1">Uncharacterized protein</fullName>
    </submittedName>
</protein>
<evidence type="ECO:0000313" key="2">
    <source>
        <dbReference type="Proteomes" id="UP000462055"/>
    </source>
</evidence>
<accession>A0A6I4MRD2</accession>
<dbReference type="Proteomes" id="UP000462055">
    <property type="component" value="Unassembled WGS sequence"/>
</dbReference>
<reference evidence="1" key="1">
    <citation type="submission" date="2019-12" db="EMBL/GenBank/DDBJ databases">
        <title>Actinomadura physcomitrii sp. nov., a novel actinomycete isolated from moss [Physcomitrium sphaericum (Ludw) Fuernr].</title>
        <authorList>
            <person name="Zhuang X."/>
        </authorList>
    </citation>
    <scope>NUCLEOTIDE SEQUENCE [LARGE SCALE GENOMIC DNA]</scope>
    <source>
        <strain evidence="1">LD22</strain>
    </source>
</reference>
<comment type="caution">
    <text evidence="1">The sequence shown here is derived from an EMBL/GenBank/DDBJ whole genome shotgun (WGS) entry which is preliminary data.</text>
</comment>
<dbReference type="AlphaFoldDB" id="A0A6I4MRD2"/>
<evidence type="ECO:0000313" key="1">
    <source>
        <dbReference type="EMBL" id="MWA04846.1"/>
    </source>
</evidence>
<proteinExistence type="predicted"/>
<dbReference type="EMBL" id="WBMS02000031">
    <property type="protein sequence ID" value="MWA04846.1"/>
    <property type="molecule type" value="Genomic_DNA"/>
</dbReference>
<organism evidence="1 2">
    <name type="scientific">Actinomadura physcomitrii</name>
    <dbReference type="NCBI Taxonomy" id="2650748"/>
    <lineage>
        <taxon>Bacteria</taxon>
        <taxon>Bacillati</taxon>
        <taxon>Actinomycetota</taxon>
        <taxon>Actinomycetes</taxon>
        <taxon>Streptosporangiales</taxon>
        <taxon>Thermomonosporaceae</taxon>
        <taxon>Actinomadura</taxon>
    </lineage>
</organism>